<protein>
    <recommendedName>
        <fullName evidence="2">Endonuclease/exonuclease/phosphatase domain-containing protein</fullName>
    </recommendedName>
</protein>
<dbReference type="Pfam" id="PF03372">
    <property type="entry name" value="Exo_endo_phos"/>
    <property type="match status" value="1"/>
</dbReference>
<dbReference type="SUPFAM" id="SSF56219">
    <property type="entry name" value="DNase I-like"/>
    <property type="match status" value="1"/>
</dbReference>
<reference evidence="4" key="1">
    <citation type="submission" date="2017-04" db="EMBL/GenBank/DDBJ databases">
        <authorList>
            <person name="Varghese N."/>
            <person name="Submissions S."/>
        </authorList>
    </citation>
    <scope>NUCLEOTIDE SEQUENCE [LARGE SCALE GENOMIC DNA]</scope>
</reference>
<feature type="domain" description="Endonuclease/exonuclease/phosphatase" evidence="2">
    <location>
        <begin position="291"/>
        <end position="589"/>
    </location>
</feature>
<dbReference type="PROSITE" id="PS51257">
    <property type="entry name" value="PROKAR_LIPOPROTEIN"/>
    <property type="match status" value="1"/>
</dbReference>
<dbReference type="PANTHER" id="PTHR42834">
    <property type="entry name" value="ENDONUCLEASE/EXONUCLEASE/PHOSPHATASE FAMILY PROTEIN (AFU_ORTHOLOGUE AFUA_3G09210)"/>
    <property type="match status" value="1"/>
</dbReference>
<dbReference type="InterPro" id="IPR005135">
    <property type="entry name" value="Endo/exonuclease/phosphatase"/>
</dbReference>
<dbReference type="RefSeq" id="WP_086434546.1">
    <property type="nucleotide sequence ID" value="NZ_FXWH01000001.1"/>
</dbReference>
<dbReference type="InterPro" id="IPR047971">
    <property type="entry name" value="ExeM-like"/>
</dbReference>
<feature type="signal peptide" evidence="1">
    <location>
        <begin position="1"/>
        <end position="17"/>
    </location>
</feature>
<organism evidence="3 4">
    <name type="scientific">Pseudidiomarina planktonica</name>
    <dbReference type="NCBI Taxonomy" id="1323738"/>
    <lineage>
        <taxon>Bacteria</taxon>
        <taxon>Pseudomonadati</taxon>
        <taxon>Pseudomonadota</taxon>
        <taxon>Gammaproteobacteria</taxon>
        <taxon>Alteromonadales</taxon>
        <taxon>Idiomarinaceae</taxon>
        <taxon>Pseudidiomarina</taxon>
    </lineage>
</organism>
<evidence type="ECO:0000313" key="4">
    <source>
        <dbReference type="Proteomes" id="UP000194450"/>
    </source>
</evidence>
<dbReference type="InterPro" id="IPR036691">
    <property type="entry name" value="Endo/exonu/phosph_ase_sf"/>
</dbReference>
<proteinExistence type="predicted"/>
<accession>A0A1Y6EU62</accession>
<feature type="chain" id="PRO_5012011990" description="Endonuclease/exonuclease/phosphatase domain-containing protein" evidence="1">
    <location>
        <begin position="18"/>
        <end position="598"/>
    </location>
</feature>
<evidence type="ECO:0000313" key="3">
    <source>
        <dbReference type="EMBL" id="SMQ66268.1"/>
    </source>
</evidence>
<dbReference type="CDD" id="cd04486">
    <property type="entry name" value="YhcR_OBF_like"/>
    <property type="match status" value="1"/>
</dbReference>
<dbReference type="OrthoDB" id="9800417at2"/>
<keyword evidence="4" id="KW-1185">Reference proteome</keyword>
<evidence type="ECO:0000259" key="2">
    <source>
        <dbReference type="Pfam" id="PF03372"/>
    </source>
</evidence>
<dbReference type="GO" id="GO:0003824">
    <property type="term" value="F:catalytic activity"/>
    <property type="evidence" value="ECO:0007669"/>
    <property type="project" value="InterPro"/>
</dbReference>
<dbReference type="Proteomes" id="UP000194450">
    <property type="component" value="Unassembled WGS sequence"/>
</dbReference>
<sequence length="598" mass="65251">MKTINYCALLLASWALAGCSPSAAISCDDPISPISKIQGTGPISADVGTEVITRGIVTADWRQPEQLGGFFIQSLPTDTDASDASSEGLFIAHSSMQPELSPGDIVTVQGLVSEANQQTQLEHLTHLEVCGSTEVPNAVELRLPVASVAVFESLEGMLVEFPQELVINGHYQLQRFGEIVVSHERLFTPTQKVRGKAEVAAILAKHQRQRLIIDDNSTLQYPAKIPFPAPQLTADNPLRSGDTLVQVKGHISEFNGNYKIQPQQPIVMAHRNPRPQPPAPPAAEHLRVSSFNVLNYFNGDGGENGFPTSRGAESVAELARQQAKIVAAMQALNADIIGVMEIENDGYGNDSAIAQLTAALAVASGHSWRFITVGEGQLGSDQITNGLLYRADRVTPKGEAMVLTSKPFDWGSRPPLAQTFNFQQQPNAAVTVVVNHFKSKGSCPKDANNPNARQDDGMACWNVLRTESATALADWLGSPELMQVSDEQIVLGDFNAYAQEDPMHALAAGGYYNLMPEYAPNGYSYVYDAQAGSLDHILVNENLRSKVVDLAYWHTNADEPRAFEYGLENKTDEQAELWYQPNAYRASDHDPLYIDLRW</sequence>
<dbReference type="Gene3D" id="3.60.10.10">
    <property type="entry name" value="Endonuclease/exonuclease/phosphatase"/>
    <property type="match status" value="1"/>
</dbReference>
<dbReference type="AlphaFoldDB" id="A0A1Y6EU62"/>
<dbReference type="NCBIfam" id="NF033681">
    <property type="entry name" value="ExeM_NucH_DNase"/>
    <property type="match status" value="1"/>
</dbReference>
<evidence type="ECO:0000256" key="1">
    <source>
        <dbReference type="SAM" id="SignalP"/>
    </source>
</evidence>
<dbReference type="CDD" id="cd10283">
    <property type="entry name" value="MnuA_DNase1-like"/>
    <property type="match status" value="1"/>
</dbReference>
<dbReference type="PANTHER" id="PTHR42834:SF1">
    <property type="entry name" value="ENDONUCLEASE_EXONUCLEASE_PHOSPHATASE FAMILY PROTEIN (AFU_ORTHOLOGUE AFUA_3G09210)"/>
    <property type="match status" value="1"/>
</dbReference>
<name>A0A1Y6EU62_9GAMM</name>
<keyword evidence="1" id="KW-0732">Signal</keyword>
<gene>
    <name evidence="3" type="ORF">SAMN06297229_1481</name>
</gene>
<dbReference type="EMBL" id="FXWH01000001">
    <property type="protein sequence ID" value="SMQ66268.1"/>
    <property type="molecule type" value="Genomic_DNA"/>
</dbReference>